<feature type="region of interest" description="Disordered" evidence="1">
    <location>
        <begin position="51"/>
        <end position="145"/>
    </location>
</feature>
<gene>
    <name evidence="2" type="ORF">CPB84DRAFT_1803646</name>
</gene>
<protein>
    <submittedName>
        <fullName evidence="2">Uncharacterized protein</fullName>
    </submittedName>
</protein>
<keyword evidence="3" id="KW-1185">Reference proteome</keyword>
<dbReference type="AlphaFoldDB" id="A0A9P5N9E9"/>
<dbReference type="Proteomes" id="UP000724874">
    <property type="component" value="Unassembled WGS sequence"/>
</dbReference>
<proteinExistence type="predicted"/>
<organism evidence="2 3">
    <name type="scientific">Gymnopilus junonius</name>
    <name type="common">Spectacular rustgill mushroom</name>
    <name type="synonym">Gymnopilus spectabilis subsp. junonius</name>
    <dbReference type="NCBI Taxonomy" id="109634"/>
    <lineage>
        <taxon>Eukaryota</taxon>
        <taxon>Fungi</taxon>
        <taxon>Dikarya</taxon>
        <taxon>Basidiomycota</taxon>
        <taxon>Agaricomycotina</taxon>
        <taxon>Agaricomycetes</taxon>
        <taxon>Agaricomycetidae</taxon>
        <taxon>Agaricales</taxon>
        <taxon>Agaricineae</taxon>
        <taxon>Hymenogastraceae</taxon>
        <taxon>Gymnopilus</taxon>
    </lineage>
</organism>
<comment type="caution">
    <text evidence="2">The sequence shown here is derived from an EMBL/GenBank/DDBJ whole genome shotgun (WGS) entry which is preliminary data.</text>
</comment>
<feature type="compositionally biased region" description="Low complexity" evidence="1">
    <location>
        <begin position="52"/>
        <end position="77"/>
    </location>
</feature>
<evidence type="ECO:0000313" key="3">
    <source>
        <dbReference type="Proteomes" id="UP000724874"/>
    </source>
</evidence>
<accession>A0A9P5N9E9</accession>
<dbReference type="EMBL" id="JADNYJ010000413">
    <property type="protein sequence ID" value="KAF8869679.1"/>
    <property type="molecule type" value="Genomic_DNA"/>
</dbReference>
<evidence type="ECO:0000256" key="1">
    <source>
        <dbReference type="SAM" id="MobiDB-lite"/>
    </source>
</evidence>
<name>A0A9P5N9E9_GYMJU</name>
<sequence length="178" mass="19617">MPTCDCPKCMTGGRTEPKTVSLSTWYRHANFRSTTVTSYTTFLAEQPHLQHATTANSTASVSSSESDTAGSSRCSESPRPPPSKRVHLEQSAEAAGIALEEGRVVDDDGHRDADTEDPLLNREGAAEGEGEPEVGQPIEQHNDDTMSDMYMPVSEEIRIFSLLEYHPYCVCRNLRIQL</sequence>
<reference evidence="2" key="1">
    <citation type="submission" date="2020-11" db="EMBL/GenBank/DDBJ databases">
        <authorList>
            <consortium name="DOE Joint Genome Institute"/>
            <person name="Ahrendt S."/>
            <person name="Riley R."/>
            <person name="Andreopoulos W."/>
            <person name="LaButti K."/>
            <person name="Pangilinan J."/>
            <person name="Ruiz-duenas F.J."/>
            <person name="Barrasa J.M."/>
            <person name="Sanchez-Garcia M."/>
            <person name="Camarero S."/>
            <person name="Miyauchi S."/>
            <person name="Serrano A."/>
            <person name="Linde D."/>
            <person name="Babiker R."/>
            <person name="Drula E."/>
            <person name="Ayuso-Fernandez I."/>
            <person name="Pacheco R."/>
            <person name="Padilla G."/>
            <person name="Ferreira P."/>
            <person name="Barriuso J."/>
            <person name="Kellner H."/>
            <person name="Castanera R."/>
            <person name="Alfaro M."/>
            <person name="Ramirez L."/>
            <person name="Pisabarro A.G."/>
            <person name="Kuo A."/>
            <person name="Tritt A."/>
            <person name="Lipzen A."/>
            <person name="He G."/>
            <person name="Yan M."/>
            <person name="Ng V."/>
            <person name="Cullen D."/>
            <person name="Martin F."/>
            <person name="Rosso M.-N."/>
            <person name="Henrissat B."/>
            <person name="Hibbett D."/>
            <person name="Martinez A.T."/>
            <person name="Grigoriev I.V."/>
        </authorList>
    </citation>
    <scope>NUCLEOTIDE SEQUENCE</scope>
    <source>
        <strain evidence="2">AH 44721</strain>
    </source>
</reference>
<feature type="compositionally biased region" description="Basic and acidic residues" evidence="1">
    <location>
        <begin position="100"/>
        <end position="113"/>
    </location>
</feature>
<evidence type="ECO:0000313" key="2">
    <source>
        <dbReference type="EMBL" id="KAF8869679.1"/>
    </source>
</evidence>